<dbReference type="InterPro" id="IPR036537">
    <property type="entry name" value="Adaptor_Cbl_N_dom_sf"/>
</dbReference>
<dbReference type="CDD" id="cd21037">
    <property type="entry name" value="MLKL_NTD"/>
    <property type="match status" value="1"/>
</dbReference>
<keyword evidence="2" id="KW-1185">Reference proteome</keyword>
<evidence type="ECO:0000313" key="2">
    <source>
        <dbReference type="Proteomes" id="UP000620124"/>
    </source>
</evidence>
<dbReference type="InterPro" id="IPR059179">
    <property type="entry name" value="MLKL-like_MCAfunc"/>
</dbReference>
<dbReference type="Gene3D" id="1.20.930.20">
    <property type="entry name" value="Adaptor protein Cbl, N-terminal domain"/>
    <property type="match status" value="1"/>
</dbReference>
<comment type="caution">
    <text evidence="1">The sequence shown here is derived from an EMBL/GenBank/DDBJ whole genome shotgun (WGS) entry which is preliminary data.</text>
</comment>
<name>A0A8H6YJT4_9AGAR</name>
<proteinExistence type="predicted"/>
<organism evidence="1 2">
    <name type="scientific">Mycena venus</name>
    <dbReference type="NCBI Taxonomy" id="2733690"/>
    <lineage>
        <taxon>Eukaryota</taxon>
        <taxon>Fungi</taxon>
        <taxon>Dikarya</taxon>
        <taxon>Basidiomycota</taxon>
        <taxon>Agaricomycotina</taxon>
        <taxon>Agaricomycetes</taxon>
        <taxon>Agaricomycetidae</taxon>
        <taxon>Agaricales</taxon>
        <taxon>Marasmiineae</taxon>
        <taxon>Mycenaceae</taxon>
        <taxon>Mycena</taxon>
    </lineage>
</organism>
<sequence>MPTTTQIRLNNITTCLTATVNTLKILESLQTPFLEGISNTIQSLVEYGKAVKQNRSDCVYLMEQTHELVNAIIVAHIKSDTAGGLPPRVLNEIGNFTRTLHKIHTFVEAQQNGHKIRMLFQQGKFSTLFKDCKAGLQRGFEFFQVIIPNTLPDVRQMQQHANEQHQAVLNMIEALSSVSVSDNASTVIDKQNSFRFSYQFPLNLHVAL</sequence>
<evidence type="ECO:0000313" key="1">
    <source>
        <dbReference type="EMBL" id="KAF7360362.1"/>
    </source>
</evidence>
<reference evidence="1" key="1">
    <citation type="submission" date="2020-05" db="EMBL/GenBank/DDBJ databases">
        <title>Mycena genomes resolve the evolution of fungal bioluminescence.</title>
        <authorList>
            <person name="Tsai I.J."/>
        </authorList>
    </citation>
    <scope>NUCLEOTIDE SEQUENCE</scope>
    <source>
        <strain evidence="1">CCC161011</strain>
    </source>
</reference>
<protein>
    <submittedName>
        <fullName evidence="1">Uncharacterized protein</fullName>
    </submittedName>
</protein>
<dbReference type="Proteomes" id="UP000620124">
    <property type="component" value="Unassembled WGS sequence"/>
</dbReference>
<dbReference type="GO" id="GO:0007166">
    <property type="term" value="P:cell surface receptor signaling pathway"/>
    <property type="evidence" value="ECO:0007669"/>
    <property type="project" value="InterPro"/>
</dbReference>
<gene>
    <name evidence="1" type="ORF">MVEN_00765900</name>
</gene>
<dbReference type="EMBL" id="JACAZI010000005">
    <property type="protein sequence ID" value="KAF7360362.1"/>
    <property type="molecule type" value="Genomic_DNA"/>
</dbReference>
<dbReference type="AlphaFoldDB" id="A0A8H6YJT4"/>
<accession>A0A8H6YJT4</accession>